<evidence type="ECO:0000256" key="1">
    <source>
        <dbReference type="ARBA" id="ARBA00008560"/>
    </source>
</evidence>
<evidence type="ECO:0000256" key="2">
    <source>
        <dbReference type="ARBA" id="ARBA00022980"/>
    </source>
</evidence>
<reference evidence="6 7" key="1">
    <citation type="journal article" date="2016" name="Nat. Commun.">
        <title>Thousands of microbial genomes shed light on interconnected biogeochemical processes in an aquifer system.</title>
        <authorList>
            <person name="Anantharaman K."/>
            <person name="Brown C.T."/>
            <person name="Hug L.A."/>
            <person name="Sharon I."/>
            <person name="Castelle C.J."/>
            <person name="Probst A.J."/>
            <person name="Thomas B.C."/>
            <person name="Singh A."/>
            <person name="Wilkins M.J."/>
            <person name="Karaoz U."/>
            <person name="Brodie E.L."/>
            <person name="Williams K.H."/>
            <person name="Hubbard S.S."/>
            <person name="Banfield J.F."/>
        </authorList>
    </citation>
    <scope>NUCLEOTIDE SEQUENCE [LARGE SCALE GENOMIC DNA]</scope>
</reference>
<accession>A0A1G2KVS4</accession>
<dbReference type="GO" id="GO:0003735">
    <property type="term" value="F:structural constituent of ribosome"/>
    <property type="evidence" value="ECO:0007669"/>
    <property type="project" value="InterPro"/>
</dbReference>
<dbReference type="GO" id="GO:0006412">
    <property type="term" value="P:translation"/>
    <property type="evidence" value="ECO:0007669"/>
    <property type="project" value="UniProtKB-UniRule"/>
</dbReference>
<gene>
    <name evidence="5" type="primary">rpmF</name>
    <name evidence="6" type="ORF">A3C92_03385</name>
</gene>
<evidence type="ECO:0000256" key="4">
    <source>
        <dbReference type="ARBA" id="ARBA00035178"/>
    </source>
</evidence>
<dbReference type="GO" id="GO:0015934">
    <property type="term" value="C:large ribosomal subunit"/>
    <property type="evidence" value="ECO:0007669"/>
    <property type="project" value="InterPro"/>
</dbReference>
<name>A0A1G2KVS4_9BACT</name>
<dbReference type="HAMAP" id="MF_00340">
    <property type="entry name" value="Ribosomal_bL32"/>
    <property type="match status" value="1"/>
</dbReference>
<dbReference type="InterPro" id="IPR002677">
    <property type="entry name" value="Ribosomal_bL32"/>
</dbReference>
<protein>
    <recommendedName>
        <fullName evidence="4 5">Large ribosomal subunit protein bL32</fullName>
    </recommendedName>
</protein>
<sequence>MVVRMKHTKGKRNRVRSHHALKPLAFTLCSQCGAAAIPHIMCKNCGYYAGRKVIDVLAKLDRKERKQKEKELANHKQ</sequence>
<organism evidence="6 7">
    <name type="scientific">Candidatus Sungbacteria bacterium RIFCSPHIGHO2_02_FULL_53_17</name>
    <dbReference type="NCBI Taxonomy" id="1802275"/>
    <lineage>
        <taxon>Bacteria</taxon>
        <taxon>Candidatus Sungiibacteriota</taxon>
    </lineage>
</organism>
<dbReference type="PANTHER" id="PTHR35534:SF1">
    <property type="entry name" value="LARGE RIBOSOMAL SUBUNIT PROTEIN BL32"/>
    <property type="match status" value="1"/>
</dbReference>
<comment type="similarity">
    <text evidence="1 5">Belongs to the bacterial ribosomal protein bL32 family.</text>
</comment>
<evidence type="ECO:0000313" key="7">
    <source>
        <dbReference type="Proteomes" id="UP000177177"/>
    </source>
</evidence>
<dbReference type="Pfam" id="PF01783">
    <property type="entry name" value="Ribosomal_L32p"/>
    <property type="match status" value="1"/>
</dbReference>
<keyword evidence="2 5" id="KW-0689">Ribosomal protein</keyword>
<evidence type="ECO:0000256" key="5">
    <source>
        <dbReference type="HAMAP-Rule" id="MF_00340"/>
    </source>
</evidence>
<comment type="caution">
    <text evidence="6">The sequence shown here is derived from an EMBL/GenBank/DDBJ whole genome shotgun (WGS) entry which is preliminary data.</text>
</comment>
<keyword evidence="3 5" id="KW-0687">Ribonucleoprotein</keyword>
<evidence type="ECO:0000256" key="3">
    <source>
        <dbReference type="ARBA" id="ARBA00023274"/>
    </source>
</evidence>
<proteinExistence type="inferred from homology"/>
<dbReference type="SUPFAM" id="SSF57829">
    <property type="entry name" value="Zn-binding ribosomal proteins"/>
    <property type="match status" value="1"/>
</dbReference>
<evidence type="ECO:0000313" key="6">
    <source>
        <dbReference type="EMBL" id="OHA03284.1"/>
    </source>
</evidence>
<dbReference type="InterPro" id="IPR011332">
    <property type="entry name" value="Ribosomal_zn-bd"/>
</dbReference>
<dbReference type="NCBIfam" id="TIGR01031">
    <property type="entry name" value="rpmF_bact"/>
    <property type="match status" value="1"/>
</dbReference>
<dbReference type="PANTHER" id="PTHR35534">
    <property type="entry name" value="50S RIBOSOMAL PROTEIN L32"/>
    <property type="match status" value="1"/>
</dbReference>
<dbReference type="Proteomes" id="UP000177177">
    <property type="component" value="Unassembled WGS sequence"/>
</dbReference>
<dbReference type="InterPro" id="IPR044957">
    <property type="entry name" value="Ribosomal_bL32_bact"/>
</dbReference>
<dbReference type="EMBL" id="MHQN01000021">
    <property type="protein sequence ID" value="OHA03284.1"/>
    <property type="molecule type" value="Genomic_DNA"/>
</dbReference>
<dbReference type="AlphaFoldDB" id="A0A1G2KVS4"/>